<dbReference type="AlphaFoldDB" id="A0A7D9K2J3"/>
<keyword evidence="3" id="KW-1185">Reference proteome</keyword>
<dbReference type="Gene3D" id="1.10.533.10">
    <property type="entry name" value="Death Domain, Fas"/>
    <property type="match status" value="1"/>
</dbReference>
<evidence type="ECO:0000256" key="1">
    <source>
        <dbReference type="SAM" id="MobiDB-lite"/>
    </source>
</evidence>
<comment type="caution">
    <text evidence="2">The sequence shown here is derived from an EMBL/GenBank/DDBJ whole genome shotgun (WGS) entry which is preliminary data.</text>
</comment>
<dbReference type="SMART" id="SM00005">
    <property type="entry name" value="DEATH"/>
    <property type="match status" value="1"/>
</dbReference>
<dbReference type="SUPFAM" id="SSF47986">
    <property type="entry name" value="DEATH domain"/>
    <property type="match status" value="1"/>
</dbReference>
<feature type="region of interest" description="Disordered" evidence="1">
    <location>
        <begin position="75"/>
        <end position="117"/>
    </location>
</feature>
<proteinExistence type="predicted"/>
<evidence type="ECO:0000313" key="2">
    <source>
        <dbReference type="EMBL" id="CAB4040424.1"/>
    </source>
</evidence>
<organism evidence="2 3">
    <name type="scientific">Paramuricea clavata</name>
    <name type="common">Red gorgonian</name>
    <name type="synonym">Violescent sea-whip</name>
    <dbReference type="NCBI Taxonomy" id="317549"/>
    <lineage>
        <taxon>Eukaryota</taxon>
        <taxon>Metazoa</taxon>
        <taxon>Cnidaria</taxon>
        <taxon>Anthozoa</taxon>
        <taxon>Octocorallia</taxon>
        <taxon>Malacalcyonacea</taxon>
        <taxon>Plexauridae</taxon>
        <taxon>Paramuricea</taxon>
    </lineage>
</organism>
<evidence type="ECO:0000313" key="3">
    <source>
        <dbReference type="Proteomes" id="UP001152795"/>
    </source>
</evidence>
<dbReference type="InterPro" id="IPR000488">
    <property type="entry name" value="Death_dom"/>
</dbReference>
<dbReference type="InterPro" id="IPR011029">
    <property type="entry name" value="DEATH-like_dom_sf"/>
</dbReference>
<sequence>MLAILIISADSAIGETVQPAVATVRKRKSSASFGERKVFFSRQISSNSNNGLDFSGESPGDAQTPAAVNELSAENAFEGKTLERKRTPSSSSGKIGRIFSRQNSAQKKGTTDETTSLLSTDYNDNVFLPEVVTPPAETSSSTAPHRLSGLKIGDLNAGTHQQFCRKLNLDIPNDWRTLAGDMKYNYEQVQEFAQDANPAKKLLDCWGTGEGHDVASLIKLVKGINRNDLVELLES</sequence>
<dbReference type="Proteomes" id="UP001152795">
    <property type="component" value="Unassembled WGS sequence"/>
</dbReference>
<dbReference type="EMBL" id="CACRXK020026766">
    <property type="protein sequence ID" value="CAB4040424.1"/>
    <property type="molecule type" value="Genomic_DNA"/>
</dbReference>
<dbReference type="GO" id="GO:0007165">
    <property type="term" value="P:signal transduction"/>
    <property type="evidence" value="ECO:0007669"/>
    <property type="project" value="InterPro"/>
</dbReference>
<accession>A0A7D9K2J3</accession>
<reference evidence="2" key="1">
    <citation type="submission" date="2020-04" db="EMBL/GenBank/DDBJ databases">
        <authorList>
            <person name="Alioto T."/>
            <person name="Alioto T."/>
            <person name="Gomez Garrido J."/>
        </authorList>
    </citation>
    <scope>NUCLEOTIDE SEQUENCE</scope>
    <source>
        <strain evidence="2">A484AB</strain>
    </source>
</reference>
<name>A0A7D9K2J3_PARCT</name>
<dbReference type="PROSITE" id="PS50017">
    <property type="entry name" value="DEATH_DOMAIN"/>
    <property type="match status" value="1"/>
</dbReference>
<dbReference type="Pfam" id="PF00531">
    <property type="entry name" value="Death"/>
    <property type="match status" value="1"/>
</dbReference>
<gene>
    <name evidence="2" type="ORF">PACLA_8A061429</name>
</gene>
<protein>
    <submittedName>
        <fullName evidence="2">Myeloid differentiation primary response 88 isoform X2</fullName>
    </submittedName>
</protein>